<feature type="active site" description="Charge relay system" evidence="6 7">
    <location>
        <position position="182"/>
    </location>
</feature>
<evidence type="ECO:0000313" key="10">
    <source>
        <dbReference type="Proteomes" id="UP000006903"/>
    </source>
</evidence>
<evidence type="ECO:0000256" key="2">
    <source>
        <dbReference type="ARBA" id="ARBA00022801"/>
    </source>
</evidence>
<dbReference type="PROSITE" id="PS51273">
    <property type="entry name" value="GATASE_TYPE_1"/>
    <property type="match status" value="1"/>
</dbReference>
<evidence type="ECO:0000256" key="5">
    <source>
        <dbReference type="ARBA" id="ARBA00049534"/>
    </source>
</evidence>
<organism evidence="9 10">
    <name type="scientific">Desulfurococcus amylolyticus (strain DSM 18924 / JCM 16383 / VKM B-2413 / 1221n)</name>
    <name type="common">Desulfurococcus kamchatkensis</name>
    <dbReference type="NCBI Taxonomy" id="490899"/>
    <lineage>
        <taxon>Archaea</taxon>
        <taxon>Thermoproteota</taxon>
        <taxon>Thermoprotei</taxon>
        <taxon>Desulfurococcales</taxon>
        <taxon>Desulfurococcaceae</taxon>
        <taxon>Desulfurococcus</taxon>
    </lineage>
</organism>
<comment type="function">
    <text evidence="6">Catalyzes the hydrolysis of glutamine to glutamate and ammonia as part of the biosynthesis of pyridoxal 5'-phosphate. The resulting ammonia molecule is channeled to the active site of PdxS.</text>
</comment>
<dbReference type="PROSITE" id="PS01236">
    <property type="entry name" value="PDXT_SNO_1"/>
    <property type="match status" value="1"/>
</dbReference>
<dbReference type="HAMAP" id="MF_01615">
    <property type="entry name" value="PdxT"/>
    <property type="match status" value="1"/>
</dbReference>
<keyword evidence="3 6" id="KW-0315">Glutamine amidotransferase</keyword>
<dbReference type="InterPro" id="IPR002161">
    <property type="entry name" value="PdxT/SNO"/>
</dbReference>
<feature type="binding site" evidence="6 8">
    <location>
        <begin position="139"/>
        <end position="140"/>
    </location>
    <ligand>
        <name>L-glutamine</name>
        <dbReference type="ChEBI" id="CHEBI:58359"/>
    </ligand>
</feature>
<dbReference type="PANTHER" id="PTHR31559:SF0">
    <property type="entry name" value="PYRIDOXAL 5'-PHOSPHATE SYNTHASE SUBUNIT SNO1-RELATED"/>
    <property type="match status" value="1"/>
</dbReference>
<dbReference type="GO" id="GO:0008614">
    <property type="term" value="P:pyridoxine metabolic process"/>
    <property type="evidence" value="ECO:0007669"/>
    <property type="project" value="TreeGrafter"/>
</dbReference>
<dbReference type="eggNOG" id="arCOG00034">
    <property type="taxonomic scope" value="Archaea"/>
</dbReference>
<dbReference type="GO" id="GO:0006543">
    <property type="term" value="P:L-glutamine catabolic process"/>
    <property type="evidence" value="ECO:0007669"/>
    <property type="project" value="UniProtKB-UniRule"/>
</dbReference>
<dbReference type="GO" id="GO:0005829">
    <property type="term" value="C:cytosol"/>
    <property type="evidence" value="ECO:0007669"/>
    <property type="project" value="TreeGrafter"/>
</dbReference>
<comment type="catalytic activity">
    <reaction evidence="5 6">
        <text>L-glutamine + H2O = L-glutamate + NH4(+)</text>
        <dbReference type="Rhea" id="RHEA:15889"/>
        <dbReference type="ChEBI" id="CHEBI:15377"/>
        <dbReference type="ChEBI" id="CHEBI:28938"/>
        <dbReference type="ChEBI" id="CHEBI:29985"/>
        <dbReference type="ChEBI" id="CHEBI:58359"/>
        <dbReference type="EC" id="3.5.1.2"/>
    </reaction>
</comment>
<dbReference type="AlphaFoldDB" id="B8D3X6"/>
<evidence type="ECO:0000256" key="1">
    <source>
        <dbReference type="ARBA" id="ARBA00008345"/>
    </source>
</evidence>
<dbReference type="GO" id="GO:0036381">
    <property type="term" value="F:pyridoxal 5'-phosphate synthase (glutamine hydrolysing) activity"/>
    <property type="evidence" value="ECO:0007669"/>
    <property type="project" value="UniProtKB-UniRule"/>
</dbReference>
<dbReference type="InterPro" id="IPR021196">
    <property type="entry name" value="PdxT/SNO_CS"/>
</dbReference>
<name>B8D3X6_DESA1</name>
<feature type="active site" description="Charge relay system" evidence="6 7">
    <location>
        <position position="180"/>
    </location>
</feature>
<dbReference type="GO" id="GO:0016740">
    <property type="term" value="F:transferase activity"/>
    <property type="evidence" value="ECO:0007669"/>
    <property type="project" value="UniProtKB-KW"/>
</dbReference>
<accession>B8D3X6</accession>
<dbReference type="PIRSF" id="PIRSF005639">
    <property type="entry name" value="Glut_amidoT_SNO"/>
    <property type="match status" value="1"/>
</dbReference>
<dbReference type="EC" id="3.5.1.2" evidence="6"/>
<keyword evidence="9" id="KW-0808">Transferase</keyword>
<keyword evidence="6" id="KW-0663">Pyridoxal phosphate</keyword>
<dbReference type="PROSITE" id="PS51274">
    <property type="entry name" value="GATASE_COBBQ"/>
    <property type="match status" value="1"/>
</dbReference>
<proteinExistence type="inferred from homology"/>
<keyword evidence="4 6" id="KW-0456">Lyase</keyword>
<dbReference type="KEGG" id="dka:DKAM_0481"/>
<dbReference type="PROSITE" id="PS51130">
    <property type="entry name" value="PDXT_SNO_2"/>
    <property type="match status" value="1"/>
</dbReference>
<dbReference type="Gene3D" id="3.40.50.880">
    <property type="match status" value="1"/>
</dbReference>
<feature type="binding site" evidence="6 8">
    <location>
        <position position="112"/>
    </location>
    <ligand>
        <name>L-glutamine</name>
        <dbReference type="ChEBI" id="CHEBI:58359"/>
    </ligand>
</feature>
<dbReference type="HOGENOM" id="CLU_069674_2_0_2"/>
<evidence type="ECO:0000256" key="7">
    <source>
        <dbReference type="PIRSR" id="PIRSR005639-1"/>
    </source>
</evidence>
<feature type="active site" description="Nucleophile" evidence="6 7">
    <location>
        <position position="80"/>
    </location>
</feature>
<dbReference type="GO" id="GO:1903600">
    <property type="term" value="C:glutaminase complex"/>
    <property type="evidence" value="ECO:0007669"/>
    <property type="project" value="TreeGrafter"/>
</dbReference>
<comment type="subunit">
    <text evidence="6">In the presence of PdxS, forms a dodecamer of heterodimers. Only shows activity in the heterodimer.</text>
</comment>
<comment type="pathway">
    <text evidence="6">Cofactor biosynthesis; pyridoxal 5'-phosphate biosynthesis.</text>
</comment>
<keyword evidence="2 6" id="KW-0378">Hydrolase</keyword>
<comment type="catalytic activity">
    <reaction evidence="6">
        <text>aldehydo-D-ribose 5-phosphate + D-glyceraldehyde 3-phosphate + L-glutamine = pyridoxal 5'-phosphate + L-glutamate + phosphate + 3 H2O + H(+)</text>
        <dbReference type="Rhea" id="RHEA:31507"/>
        <dbReference type="ChEBI" id="CHEBI:15377"/>
        <dbReference type="ChEBI" id="CHEBI:15378"/>
        <dbReference type="ChEBI" id="CHEBI:29985"/>
        <dbReference type="ChEBI" id="CHEBI:43474"/>
        <dbReference type="ChEBI" id="CHEBI:58273"/>
        <dbReference type="ChEBI" id="CHEBI:58359"/>
        <dbReference type="ChEBI" id="CHEBI:59776"/>
        <dbReference type="ChEBI" id="CHEBI:597326"/>
        <dbReference type="EC" id="4.3.3.6"/>
    </reaction>
</comment>
<dbReference type="InterPro" id="IPR029062">
    <property type="entry name" value="Class_I_gatase-like"/>
</dbReference>
<dbReference type="Proteomes" id="UP000006903">
    <property type="component" value="Chromosome"/>
</dbReference>
<reference evidence="9 10" key="1">
    <citation type="journal article" date="2009" name="J. Bacteriol.">
        <title>Complete genome sequence of the anaerobic, protein-degrading hyperthermophilic crenarchaeon Desulfurococcus kamchatkensis.</title>
        <authorList>
            <person name="Ravin N.V."/>
            <person name="Mardanov A.V."/>
            <person name="Beletsky A.V."/>
            <person name="Kublanov I.V."/>
            <person name="Kolganova T.V."/>
            <person name="Lebedinsky A.V."/>
            <person name="Chernyh N.A."/>
            <person name="Bonch-Osmolovskaya E.A."/>
            <person name="Skryabin K.G."/>
        </authorList>
    </citation>
    <scope>NUCLEOTIDE SEQUENCE [LARGE SCALE GENOMIC DNA]</scope>
    <source>
        <strain evidence="10">DSM 18924 / JCM 16383 / VKM B-2413 / 1221n</strain>
    </source>
</reference>
<dbReference type="EC" id="4.3.3.6" evidence="6"/>
<evidence type="ECO:0000256" key="6">
    <source>
        <dbReference type="HAMAP-Rule" id="MF_01615"/>
    </source>
</evidence>
<dbReference type="Pfam" id="PF01174">
    <property type="entry name" value="SNO"/>
    <property type="match status" value="1"/>
</dbReference>
<dbReference type="CDD" id="cd01749">
    <property type="entry name" value="GATase1_PB"/>
    <property type="match status" value="1"/>
</dbReference>
<dbReference type="PANTHER" id="PTHR31559">
    <property type="entry name" value="PYRIDOXAL 5'-PHOSPHATE SYNTHASE SUBUNIT SNO"/>
    <property type="match status" value="1"/>
</dbReference>
<evidence type="ECO:0000313" key="9">
    <source>
        <dbReference type="EMBL" id="ACL10807.1"/>
    </source>
</evidence>
<dbReference type="SMART" id="SM01211">
    <property type="entry name" value="GATase_5"/>
    <property type="match status" value="1"/>
</dbReference>
<evidence type="ECO:0000256" key="8">
    <source>
        <dbReference type="PIRSR" id="PIRSR005639-2"/>
    </source>
</evidence>
<sequence>MIKIGVLALQGDYLEHYQVLKSLGGVEPVIVKHSKELSDIDALIIPGGESTTIGSLIENRMLSKPLVEFMETGKPVLGTCAGAILLAKEVVDRVVGETKQYTLRAMNIRIMRNAYGRQRESFIATVDIEDIGEVRAAFIRAPIILEAREPARITGYLNDSSLGRHGVAAREKNLYAVTFHPEITGDIRLYNYIIQQAKR</sequence>
<dbReference type="GO" id="GO:0042823">
    <property type="term" value="P:pyridoxal phosphate biosynthetic process"/>
    <property type="evidence" value="ECO:0007669"/>
    <property type="project" value="UniProtKB-UniRule"/>
</dbReference>
<protein>
    <recommendedName>
        <fullName evidence="6">Pyridoxal 5'-phosphate synthase subunit PdxT</fullName>
        <ecNumber evidence="6">4.3.3.6</ecNumber>
    </recommendedName>
    <alternativeName>
        <fullName evidence="6">Pdx2</fullName>
    </alternativeName>
    <alternativeName>
        <fullName evidence="6">Pyridoxal 5'-phosphate synthase glutaminase subunit</fullName>
        <ecNumber evidence="6">3.5.1.2</ecNumber>
    </alternativeName>
</protein>
<dbReference type="UniPathway" id="UPA00245"/>
<gene>
    <name evidence="6" type="primary">pdxT</name>
    <name evidence="9" type="ordered locus">DKAM_0481</name>
</gene>
<evidence type="ECO:0000256" key="3">
    <source>
        <dbReference type="ARBA" id="ARBA00022962"/>
    </source>
</evidence>
<feature type="binding site" evidence="6 8">
    <location>
        <begin position="48"/>
        <end position="50"/>
    </location>
    <ligand>
        <name>L-glutamine</name>
        <dbReference type="ChEBI" id="CHEBI:58359"/>
    </ligand>
</feature>
<dbReference type="SUPFAM" id="SSF52317">
    <property type="entry name" value="Class I glutamine amidotransferase-like"/>
    <property type="match status" value="1"/>
</dbReference>
<dbReference type="MEROPS" id="C26.A32"/>
<dbReference type="NCBIfam" id="TIGR03800">
    <property type="entry name" value="PLP_synth_Pdx2"/>
    <property type="match status" value="1"/>
</dbReference>
<comment type="similarity">
    <text evidence="1 6">Belongs to the glutaminase PdxT/SNO family.</text>
</comment>
<dbReference type="STRING" id="490899.DKAM_0481"/>
<evidence type="ECO:0000256" key="4">
    <source>
        <dbReference type="ARBA" id="ARBA00023239"/>
    </source>
</evidence>
<dbReference type="EMBL" id="CP001140">
    <property type="protein sequence ID" value="ACL10807.1"/>
    <property type="molecule type" value="Genomic_DNA"/>
</dbReference>
<dbReference type="GO" id="GO:0004359">
    <property type="term" value="F:glutaminase activity"/>
    <property type="evidence" value="ECO:0007669"/>
    <property type="project" value="UniProtKB-UniRule"/>
</dbReference>